<dbReference type="EMBL" id="HE805491">
    <property type="protein sequence ID" value="CCH50989.1"/>
    <property type="molecule type" value="Genomic_DNA"/>
</dbReference>
<dbReference type="CDD" id="cd09272">
    <property type="entry name" value="RNase_HI_RT_Ty1"/>
    <property type="match status" value="1"/>
</dbReference>
<dbReference type="PANTHER" id="PTHR11439:SF524">
    <property type="entry name" value="RNA-DIRECTED DNA POLYMERASE, PROTEIN KINASE RLK-PELLE-DLSV FAMILY"/>
    <property type="match status" value="1"/>
</dbReference>
<dbReference type="InterPro" id="IPR043502">
    <property type="entry name" value="DNA/RNA_pol_sf"/>
</dbReference>
<name>I7JQ49_9ROSA</name>
<dbReference type="AlphaFoldDB" id="I7JQ49"/>
<organism evidence="1">
    <name type="scientific">Malus x robusta</name>
    <dbReference type="NCBI Taxonomy" id="1184610"/>
    <lineage>
        <taxon>Eukaryota</taxon>
        <taxon>Viridiplantae</taxon>
        <taxon>Streptophyta</taxon>
        <taxon>Embryophyta</taxon>
        <taxon>Tracheophyta</taxon>
        <taxon>Spermatophyta</taxon>
        <taxon>Magnoliopsida</taxon>
        <taxon>eudicotyledons</taxon>
        <taxon>Gunneridae</taxon>
        <taxon>Pentapetalae</taxon>
        <taxon>rosids</taxon>
        <taxon>fabids</taxon>
        <taxon>Rosales</taxon>
        <taxon>Rosaceae</taxon>
        <taxon>Amygdaloideae</taxon>
        <taxon>Maleae</taxon>
        <taxon>Malus</taxon>
    </lineage>
</organism>
<protein>
    <submittedName>
        <fullName evidence="1">T2.10 protein</fullName>
    </submittedName>
</protein>
<dbReference type="PANTHER" id="PTHR11439">
    <property type="entry name" value="GAG-POL-RELATED RETROTRANSPOSON"/>
    <property type="match status" value="1"/>
</dbReference>
<accession>I7JQ49</accession>
<proteinExistence type="predicted"/>
<evidence type="ECO:0000313" key="1">
    <source>
        <dbReference type="EMBL" id="CCH50989.1"/>
    </source>
</evidence>
<dbReference type="SUPFAM" id="SSF56672">
    <property type="entry name" value="DNA/RNA polymerases"/>
    <property type="match status" value="1"/>
</dbReference>
<reference evidence="1" key="1">
    <citation type="journal article" date="2012" name="Tree Genet. Genomes">
        <title>A Candidate Gene for Fire Blight Resistance in Malus . robusta 5 is Coding for a CC-NBS-LRR.</title>
        <authorList>
            <person name="Fahrentrapp J."/>
            <person name="Broggini G.A.L."/>
            <person name="Kellerhals M."/>
            <person name="Peil A."/>
            <person name="Richter K."/>
            <person name="Zini E."/>
            <person name="Gessler C."/>
        </authorList>
    </citation>
    <scope>NUCLEOTIDE SEQUENCE</scope>
</reference>
<sequence>MAKIHSNPLWICEASKHPHWRQAMQEELNAHLNTGTWSLVPSSPSHNLVGCNTRPFGDSLASDSIGTSNLSEFSTRPFGNSPASDSIGTLKLIYVDDILVTGPSPQACKQVIQLLSALFPIKDLGSLHYFLSIKVKRSSKNLLQNVKMDGAKPCVTPLSTSKLDHDSPLLDNPIEYRSLVGALQYLTWTRLESLDLSFAVNFVCQFMHCLKVSHLQAVKKILRYLKRSIDLGLRFSKCSSIPTISMAKNPIFHARTKHVEIDYHCISEKVLVQEISGHFVCSQDQVVDVYTKALSKSRFIFLRDKLALRHPQFSLRGDIKGKNVNDIV</sequence>
<gene>
    <name evidence="1" type="primary">T2.10</name>
</gene>